<dbReference type="EMBL" id="CAMPGE010011246">
    <property type="protein sequence ID" value="CAI2370083.1"/>
    <property type="molecule type" value="Genomic_DNA"/>
</dbReference>
<organism evidence="1 2">
    <name type="scientific">Euplotes crassus</name>
    <dbReference type="NCBI Taxonomy" id="5936"/>
    <lineage>
        <taxon>Eukaryota</taxon>
        <taxon>Sar</taxon>
        <taxon>Alveolata</taxon>
        <taxon>Ciliophora</taxon>
        <taxon>Intramacronucleata</taxon>
        <taxon>Spirotrichea</taxon>
        <taxon>Hypotrichia</taxon>
        <taxon>Euplotida</taxon>
        <taxon>Euplotidae</taxon>
        <taxon>Moneuplotes</taxon>
    </lineage>
</organism>
<proteinExistence type="predicted"/>
<comment type="caution">
    <text evidence="1">The sequence shown here is derived from an EMBL/GenBank/DDBJ whole genome shotgun (WGS) entry which is preliminary data.</text>
</comment>
<sequence length="222" mass="23264">MLVTFVTASTTLAEESGYKFKINFAMNSSNTSNSDVKLILGVSSTTQPLTNSYYVSGACVNIGTSNYQLTTASTTLKGFGIEWQCASSCTSLSSVYNSVLFYAGAHWGATQAHVVSAQSSLTTASGVTAVSTSDTSSKEVYYSFTGLTPTQLASNVYMPNQTETWYVRCFGKFNHVSSVITNSGVSDLAATIGNGKNLSLKGNGFITTTILAVAGSLVSVLS</sequence>
<protein>
    <submittedName>
        <fullName evidence="1">Uncharacterized protein</fullName>
    </submittedName>
</protein>
<accession>A0AAD1UML4</accession>
<dbReference type="AlphaFoldDB" id="A0AAD1UML4"/>
<reference evidence="1" key="1">
    <citation type="submission" date="2023-07" db="EMBL/GenBank/DDBJ databases">
        <authorList>
            <consortium name="AG Swart"/>
            <person name="Singh M."/>
            <person name="Singh A."/>
            <person name="Seah K."/>
            <person name="Emmerich C."/>
        </authorList>
    </citation>
    <scope>NUCLEOTIDE SEQUENCE</scope>
    <source>
        <strain evidence="1">DP1</strain>
    </source>
</reference>
<keyword evidence="2" id="KW-1185">Reference proteome</keyword>
<evidence type="ECO:0000313" key="2">
    <source>
        <dbReference type="Proteomes" id="UP001295684"/>
    </source>
</evidence>
<evidence type="ECO:0000313" key="1">
    <source>
        <dbReference type="EMBL" id="CAI2370083.1"/>
    </source>
</evidence>
<dbReference type="Proteomes" id="UP001295684">
    <property type="component" value="Unassembled WGS sequence"/>
</dbReference>
<name>A0AAD1UML4_EUPCR</name>
<gene>
    <name evidence="1" type="ORF">ECRASSUSDP1_LOCUS11391</name>
</gene>